<comment type="caution">
    <text evidence="3">The sequence shown here is derived from an EMBL/GenBank/DDBJ whole genome shotgun (WGS) entry which is preliminary data.</text>
</comment>
<feature type="domain" description="ChsH2 rubredoxin-like zinc ribbon" evidence="2">
    <location>
        <begin position="17"/>
        <end position="49"/>
    </location>
</feature>
<keyword evidence="4" id="KW-1185">Reference proteome</keyword>
<name>A0A2C9ZJ19_9ACTN</name>
<accession>A0A2C9ZJ19</accession>
<dbReference type="OrthoDB" id="4714412at2"/>
<organism evidence="3 4">
    <name type="scientific">Gordonia lacunae</name>
    <dbReference type="NCBI Taxonomy" id="417102"/>
    <lineage>
        <taxon>Bacteria</taxon>
        <taxon>Bacillati</taxon>
        <taxon>Actinomycetota</taxon>
        <taxon>Actinomycetes</taxon>
        <taxon>Mycobacteriales</taxon>
        <taxon>Gordoniaceae</taxon>
        <taxon>Gordonia</taxon>
    </lineage>
</organism>
<evidence type="ECO:0008006" key="5">
    <source>
        <dbReference type="Google" id="ProtNLM"/>
    </source>
</evidence>
<dbReference type="InterPro" id="IPR012340">
    <property type="entry name" value="NA-bd_OB-fold"/>
</dbReference>
<dbReference type="Pfam" id="PF01796">
    <property type="entry name" value="OB_ChsH2_C"/>
    <property type="match status" value="1"/>
</dbReference>
<dbReference type="STRING" id="417102.CA982_14925"/>
<proteinExistence type="predicted"/>
<protein>
    <recommendedName>
        <fullName evidence="5">DNA-binding protein</fullName>
    </recommendedName>
</protein>
<evidence type="ECO:0000259" key="1">
    <source>
        <dbReference type="Pfam" id="PF01796"/>
    </source>
</evidence>
<feature type="domain" description="ChsH2 C-terminal OB-fold" evidence="1">
    <location>
        <begin position="52"/>
        <end position="113"/>
    </location>
</feature>
<evidence type="ECO:0000259" key="2">
    <source>
        <dbReference type="Pfam" id="PF12172"/>
    </source>
</evidence>
<evidence type="ECO:0000313" key="4">
    <source>
        <dbReference type="Proteomes" id="UP000194632"/>
    </source>
</evidence>
<dbReference type="Pfam" id="PF12172">
    <property type="entry name" value="zf-ChsH2"/>
    <property type="match status" value="1"/>
</dbReference>
<dbReference type="SUPFAM" id="SSF50249">
    <property type="entry name" value="Nucleic acid-binding proteins"/>
    <property type="match status" value="1"/>
</dbReference>
<dbReference type="Proteomes" id="UP000194632">
    <property type="component" value="Unassembled WGS sequence"/>
</dbReference>
<dbReference type="RefSeq" id="WP_086536074.1">
    <property type="nucleotide sequence ID" value="NZ_NGFO01000016.1"/>
</dbReference>
<dbReference type="InterPro" id="IPR052513">
    <property type="entry name" value="Thioester_dehydratase-like"/>
</dbReference>
<dbReference type="AlphaFoldDB" id="A0A2C9ZJ19"/>
<reference evidence="3 4" key="1">
    <citation type="submission" date="2017-05" db="EMBL/GenBank/DDBJ databases">
        <title>Biotechnological potential of actinobacteria isolated from South African environments.</title>
        <authorList>
            <person name="Le Roes-Hill M."/>
            <person name="Prins A."/>
            <person name="Durrell K.A."/>
        </authorList>
    </citation>
    <scope>NUCLEOTIDE SEQUENCE [LARGE SCALE GENOMIC DNA]</scope>
    <source>
        <strain evidence="3">BS2</strain>
    </source>
</reference>
<dbReference type="PANTHER" id="PTHR34075">
    <property type="entry name" value="BLR3430 PROTEIN"/>
    <property type="match status" value="1"/>
</dbReference>
<dbReference type="PANTHER" id="PTHR34075:SF5">
    <property type="entry name" value="BLR3430 PROTEIN"/>
    <property type="match status" value="1"/>
</dbReference>
<dbReference type="InterPro" id="IPR002878">
    <property type="entry name" value="ChsH2_C"/>
</dbReference>
<sequence length="130" mass="13900">MGPTTPPLVDESLFAQLDPPVLAGSDCADCDVVVFPAVTRCPGCAGTAVSRVALPRRGTVWTWTEQAFAPKPPFRVPDSGFEPFVVAYVDLGSVLVESRVLSEVAIGDEVELRLWALDDCTTFAFEKVAA</sequence>
<dbReference type="InterPro" id="IPR022002">
    <property type="entry name" value="ChsH2_Znr"/>
</dbReference>
<evidence type="ECO:0000313" key="3">
    <source>
        <dbReference type="EMBL" id="OUC77995.1"/>
    </source>
</evidence>
<dbReference type="EMBL" id="NGFO01000016">
    <property type="protein sequence ID" value="OUC77995.1"/>
    <property type="molecule type" value="Genomic_DNA"/>
</dbReference>
<gene>
    <name evidence="3" type="ORF">CA982_14925</name>
</gene>